<dbReference type="AlphaFoldDB" id="A0A0G1D5N4"/>
<accession>A0A0G1D5N4</accession>
<feature type="region of interest" description="Disordered" evidence="1">
    <location>
        <begin position="329"/>
        <end position="368"/>
    </location>
</feature>
<organism evidence="3 4">
    <name type="scientific">Candidatus Magasanikbacteria bacterium GW2011_GWA2_42_32</name>
    <dbReference type="NCBI Taxonomy" id="1619039"/>
    <lineage>
        <taxon>Bacteria</taxon>
        <taxon>Candidatus Magasanikiibacteriota</taxon>
    </lineage>
</organism>
<feature type="signal peptide" evidence="2">
    <location>
        <begin position="1"/>
        <end position="28"/>
    </location>
</feature>
<feature type="chain" id="PRO_5002536541" description="Squalene cyclase C-terminal domain-containing protein" evidence="2">
    <location>
        <begin position="29"/>
        <end position="819"/>
    </location>
</feature>
<keyword evidence="2" id="KW-0732">Signal</keyword>
<evidence type="ECO:0000313" key="3">
    <source>
        <dbReference type="EMBL" id="KKS57368.1"/>
    </source>
</evidence>
<evidence type="ECO:0000256" key="1">
    <source>
        <dbReference type="SAM" id="MobiDB-lite"/>
    </source>
</evidence>
<dbReference type="EMBL" id="LCDO01000001">
    <property type="protein sequence ID" value="KKS57368.1"/>
    <property type="molecule type" value="Genomic_DNA"/>
</dbReference>
<evidence type="ECO:0000256" key="2">
    <source>
        <dbReference type="SAM" id="SignalP"/>
    </source>
</evidence>
<evidence type="ECO:0008006" key="5">
    <source>
        <dbReference type="Google" id="ProtNLM"/>
    </source>
</evidence>
<proteinExistence type="predicted"/>
<dbReference type="InterPro" id="IPR008930">
    <property type="entry name" value="Terpenoid_cyclase/PrenylTrfase"/>
</dbReference>
<comment type="caution">
    <text evidence="3">The sequence shown here is derived from an EMBL/GenBank/DDBJ whole genome shotgun (WGS) entry which is preliminary data.</text>
</comment>
<sequence length="819" mass="87462">MKIENFKIFLFASALAVFLFLFIAPVQAEETATSTPETEPVILTESTSTLEIVIPLIEETNTTSTGASFSASSTLETIQVDATFATTTPSTNVSALPTLSVNLNIRYQNALIFSGTVSTTPKEVLTDSSGTPHPVSASSTVLSSLIDAAAATSTFFVSQLDYYDAYKSFYLNCLTLTAVSSTPVCGNWNYVVNGKYPSVGMDSYALFGGEIIYLYFGNSWQITASTSTFSVGTTTTLSTWRYNFDNLEQEWALDGNDLIDISIANPNSLGWWDATITTTTLISNPSGSVDCVFSSSGTYFAKITSADYSKWSPSLTLMVLDAPISFSSATSTSENNDSTDESGNGPANGSGNGVGEDNTPADTASVVSSSEITDKVRLILNFLKSQQDNEGKIIDGGLTDWAIISFAANGEYAEDIKKGEKTLLDFARDYDFSDASDLNVCASYPRHILALLSGGVASSDGQIQSLLAKIKSRECYLNHQFGQNGINDDVFALFSLLAVNNDIVEPIVSDLIESIIEDQTTEGAFTWAGYSSPDITGAAINALKYASQKGALIEPDVFSKAKNYLKNQQLNDGGWGFGESDVLTTSWAMMGLNALPEGQGEWATAGLKNPWSTLTSQLNDFGYYESVWAPGTIDWFAEKHAVPALLGKSWPIILEPRHPASETPLNNNIPAIGGSGNVLDVNEKSLSTIGTFLSTSTLLSASSTVTLVIESASSPLPLPLASSTPILPSVEPLSIAPQLKKNIDKTSNFYQTKIEKPAIVVPAEIQNEDVVKLQATLDQSNDPLLPLEKKVAETAATGSAVILSASTLLILSRLLLAIL</sequence>
<reference evidence="3 4" key="1">
    <citation type="journal article" date="2015" name="Nature">
        <title>rRNA introns, odd ribosomes, and small enigmatic genomes across a large radiation of phyla.</title>
        <authorList>
            <person name="Brown C.T."/>
            <person name="Hug L.A."/>
            <person name="Thomas B.C."/>
            <person name="Sharon I."/>
            <person name="Castelle C.J."/>
            <person name="Singh A."/>
            <person name="Wilkins M.J."/>
            <person name="Williams K.H."/>
            <person name="Banfield J.F."/>
        </authorList>
    </citation>
    <scope>NUCLEOTIDE SEQUENCE [LARGE SCALE GENOMIC DNA]</scope>
</reference>
<gene>
    <name evidence="3" type="ORF">UV20_C0001G0008</name>
</gene>
<dbReference type="Gene3D" id="1.50.10.20">
    <property type="match status" value="1"/>
</dbReference>
<evidence type="ECO:0000313" key="4">
    <source>
        <dbReference type="Proteomes" id="UP000034837"/>
    </source>
</evidence>
<protein>
    <recommendedName>
        <fullName evidence="5">Squalene cyclase C-terminal domain-containing protein</fullName>
    </recommendedName>
</protein>
<name>A0A0G1D5N4_9BACT</name>
<dbReference type="SUPFAM" id="SSF48239">
    <property type="entry name" value="Terpenoid cyclases/Protein prenyltransferases"/>
    <property type="match status" value="1"/>
</dbReference>
<dbReference type="CDD" id="cd00688">
    <property type="entry name" value="ISOPREN_C2_like"/>
    <property type="match status" value="1"/>
</dbReference>
<dbReference type="Proteomes" id="UP000034837">
    <property type="component" value="Unassembled WGS sequence"/>
</dbReference>